<accession>A0A0M8N863</accession>
<dbReference type="EMBL" id="LGSR01000006">
    <property type="protein sequence ID" value="KOS21990.1"/>
    <property type="molecule type" value="Genomic_DNA"/>
</dbReference>
<evidence type="ECO:0000313" key="2">
    <source>
        <dbReference type="Proteomes" id="UP000053831"/>
    </source>
</evidence>
<organism evidence="1 2">
    <name type="scientific">Escovopsis weberi</name>
    <dbReference type="NCBI Taxonomy" id="150374"/>
    <lineage>
        <taxon>Eukaryota</taxon>
        <taxon>Fungi</taxon>
        <taxon>Dikarya</taxon>
        <taxon>Ascomycota</taxon>
        <taxon>Pezizomycotina</taxon>
        <taxon>Sordariomycetes</taxon>
        <taxon>Hypocreomycetidae</taxon>
        <taxon>Hypocreales</taxon>
        <taxon>Hypocreaceae</taxon>
        <taxon>Escovopsis</taxon>
    </lineage>
</organism>
<sequence>MEEPMMDRRLVRYTMADQEPLIPSRCPIDNLSIDVLLLILESLRTAEDIIDFAIAYPPAYATYRRHGHTVMQNIAKSLIPRRNRPVALSCLFITRYPACAQDVLSVFKKLHANPPRDLSFLDVASLWSLVRLASRVNDLAEFYLYAGHSPISHDKFWLKFYKVGHVVPIGGPDEGGSHASPILFDPRRPKFAPVNDYFWRLRRRSRRRARRWPSVAQSHAENMIYQLEMRSRYLWLLSHGHLLPYELGGANLPRGTFRFVGFIESVFFHLIERRAKKASTPETGKLARLECQSWTRARCCLGVKLWACLLSSAETDLSPRLGRALWMQMTKLSNDRRLCARIPQWHWEMRDEG</sequence>
<dbReference type="Proteomes" id="UP000053831">
    <property type="component" value="Unassembled WGS sequence"/>
</dbReference>
<reference evidence="1 2" key="1">
    <citation type="submission" date="2015-07" db="EMBL/GenBank/DDBJ databases">
        <title>The genome of the fungus Escovopsis weberi, a specialized disease agent of ant agriculture.</title>
        <authorList>
            <person name="de Man T.J."/>
            <person name="Stajich J.E."/>
            <person name="Kubicek C.P."/>
            <person name="Chenthamara K."/>
            <person name="Atanasova L."/>
            <person name="Druzhinina I.S."/>
            <person name="Birnbaum S."/>
            <person name="Barribeau S.M."/>
            <person name="Teiling C."/>
            <person name="Suen G."/>
            <person name="Currie C."/>
            <person name="Gerardo N.M."/>
        </authorList>
    </citation>
    <scope>NUCLEOTIDE SEQUENCE [LARGE SCALE GENOMIC DNA]</scope>
</reference>
<comment type="caution">
    <text evidence="1">The sequence shown here is derived from an EMBL/GenBank/DDBJ whole genome shotgun (WGS) entry which is preliminary data.</text>
</comment>
<evidence type="ECO:0000313" key="1">
    <source>
        <dbReference type="EMBL" id="KOS21990.1"/>
    </source>
</evidence>
<proteinExistence type="predicted"/>
<protein>
    <submittedName>
        <fullName evidence="1">Uncharacterized protein</fullName>
    </submittedName>
</protein>
<gene>
    <name evidence="1" type="ORF">ESCO_001846</name>
</gene>
<name>A0A0M8N863_ESCWE</name>
<keyword evidence="2" id="KW-1185">Reference proteome</keyword>
<dbReference type="AlphaFoldDB" id="A0A0M8N863"/>